<accession>A0ABX1ZPY4</accession>
<protein>
    <submittedName>
        <fullName evidence="3">Serine hydrolase</fullName>
    </submittedName>
</protein>
<organism evidence="3 4">
    <name type="scientific">Paenibacillus planticolens</name>
    <dbReference type="NCBI Taxonomy" id="2654976"/>
    <lineage>
        <taxon>Bacteria</taxon>
        <taxon>Bacillati</taxon>
        <taxon>Bacillota</taxon>
        <taxon>Bacilli</taxon>
        <taxon>Bacillales</taxon>
        <taxon>Paenibacillaceae</taxon>
        <taxon>Paenibacillus</taxon>
    </lineage>
</organism>
<evidence type="ECO:0000256" key="1">
    <source>
        <dbReference type="ARBA" id="ARBA00022801"/>
    </source>
</evidence>
<dbReference type="SUPFAM" id="SSF56601">
    <property type="entry name" value="beta-lactamase/transpeptidase-like"/>
    <property type="match status" value="1"/>
</dbReference>
<dbReference type="PANTHER" id="PTHR43283">
    <property type="entry name" value="BETA-LACTAMASE-RELATED"/>
    <property type="match status" value="1"/>
</dbReference>
<name>A0ABX1ZPY4_9BACL</name>
<evidence type="ECO:0000313" key="4">
    <source>
        <dbReference type="Proteomes" id="UP000618579"/>
    </source>
</evidence>
<feature type="domain" description="Beta-lactamase-related" evidence="2">
    <location>
        <begin position="27"/>
        <end position="351"/>
    </location>
</feature>
<sequence>MNSENQLPKSSPEEKGINGSKLQLAFRLLDHEVKAGNIPGGVALVGRNHAIVGTYAAGYSIVSDQTKLQVTEDTIYDCASLTKVMATLPLILQLIERGELRLRDHISRYFPQFSANGKDDVTVMHLLTHTSGFKNYKDLHSHGWTPEQIKAAVLGESLTYPCGAGYMYSDINYIILGELAALLYRLPLDEAARRYVFDPLGMRDTGYRPATALQPRIAATEFMNGAYRWGEVHDENAWAMGGVSGHAGVFSTAEDVAKYAAMWLSNGQLAAGGHVLSSASIAAATRNYTEGMASANRGLGWVRKGDAWDASGDLFSPQSYGHTGFTGTSVWLDPERSVFAVLLTNRVHFGREKSVVRLRDCFHNAVAASIEC</sequence>
<dbReference type="InterPro" id="IPR050789">
    <property type="entry name" value="Diverse_Enzym_Activities"/>
</dbReference>
<dbReference type="Gene3D" id="3.40.710.10">
    <property type="entry name" value="DD-peptidase/beta-lactamase superfamily"/>
    <property type="match status" value="1"/>
</dbReference>
<dbReference type="RefSeq" id="WP_171684978.1">
    <property type="nucleotide sequence ID" value="NZ_WHNZ01000042.1"/>
</dbReference>
<keyword evidence="4" id="KW-1185">Reference proteome</keyword>
<dbReference type="Pfam" id="PF00144">
    <property type="entry name" value="Beta-lactamase"/>
    <property type="match status" value="1"/>
</dbReference>
<dbReference type="GO" id="GO:0016787">
    <property type="term" value="F:hydrolase activity"/>
    <property type="evidence" value="ECO:0007669"/>
    <property type="project" value="UniProtKB-KW"/>
</dbReference>
<reference evidence="3 4" key="1">
    <citation type="submission" date="2019-10" db="EMBL/GenBank/DDBJ databases">
        <title>Description of Paenibacillus pedi sp. nov.</title>
        <authorList>
            <person name="Carlier A."/>
            <person name="Qi S."/>
        </authorList>
    </citation>
    <scope>NUCLEOTIDE SEQUENCE [LARGE SCALE GENOMIC DNA]</scope>
    <source>
        <strain evidence="3 4">LMG 31457</strain>
    </source>
</reference>
<proteinExistence type="predicted"/>
<comment type="caution">
    <text evidence="3">The sequence shown here is derived from an EMBL/GenBank/DDBJ whole genome shotgun (WGS) entry which is preliminary data.</text>
</comment>
<dbReference type="InterPro" id="IPR012338">
    <property type="entry name" value="Beta-lactam/transpept-like"/>
</dbReference>
<gene>
    <name evidence="3" type="ORF">GC097_19230</name>
</gene>
<evidence type="ECO:0000313" key="3">
    <source>
        <dbReference type="EMBL" id="NOV02144.1"/>
    </source>
</evidence>
<dbReference type="PANTHER" id="PTHR43283:SF11">
    <property type="entry name" value="BETA-LACTAMASE-RELATED DOMAIN-CONTAINING PROTEIN"/>
    <property type="match status" value="1"/>
</dbReference>
<dbReference type="Proteomes" id="UP000618579">
    <property type="component" value="Unassembled WGS sequence"/>
</dbReference>
<keyword evidence="1 3" id="KW-0378">Hydrolase</keyword>
<evidence type="ECO:0000259" key="2">
    <source>
        <dbReference type="Pfam" id="PF00144"/>
    </source>
</evidence>
<dbReference type="InterPro" id="IPR001466">
    <property type="entry name" value="Beta-lactam-related"/>
</dbReference>
<dbReference type="EMBL" id="WHNZ01000042">
    <property type="protein sequence ID" value="NOV02144.1"/>
    <property type="molecule type" value="Genomic_DNA"/>
</dbReference>